<dbReference type="InterPro" id="IPR050213">
    <property type="entry name" value="GST_superfamily"/>
</dbReference>
<dbReference type="Pfam" id="PF14497">
    <property type="entry name" value="GST_C_3"/>
    <property type="match status" value="1"/>
</dbReference>
<dbReference type="Gene3D" id="3.40.30.10">
    <property type="entry name" value="Glutaredoxin"/>
    <property type="match status" value="1"/>
</dbReference>
<dbReference type="Proteomes" id="UP000268162">
    <property type="component" value="Unassembled WGS sequence"/>
</dbReference>
<dbReference type="InterPro" id="IPR036282">
    <property type="entry name" value="Glutathione-S-Trfase_C_sf"/>
</dbReference>
<dbReference type="EMBL" id="ML002790">
    <property type="protein sequence ID" value="RKP35777.1"/>
    <property type="molecule type" value="Genomic_DNA"/>
</dbReference>
<dbReference type="InterPro" id="IPR036249">
    <property type="entry name" value="Thioredoxin-like_sf"/>
</dbReference>
<sequence>MSKFELLYAKFPGIAETSRCLLDYANAQWEPTYVDDLSLLGDTTPYGKVPVLREINADGQHIELCESRAIERYLARRFGLYSDDLVEAARIDAVVSQVDDVIRPLAFYRHSPKEVQPILVEQYRKEAQRFFARHGALLVANGDNGHYFGDRTTWADIAAYLVISRMKPFSQFDDELRGLMVQSHQKLVHTLEQDPNFQRYLERFAQRRASYQMGPI</sequence>
<dbReference type="InterPro" id="IPR040079">
    <property type="entry name" value="Glutathione_S-Trfase"/>
</dbReference>
<feature type="domain" description="GST C-terminal" evidence="2">
    <location>
        <begin position="84"/>
        <end position="216"/>
    </location>
</feature>
<dbReference type="Gene3D" id="1.20.1050.10">
    <property type="match status" value="1"/>
</dbReference>
<dbReference type="PANTHER" id="PTHR11571">
    <property type="entry name" value="GLUTATHIONE S-TRANSFERASE"/>
    <property type="match status" value="1"/>
</dbReference>
<dbReference type="InterPro" id="IPR004046">
    <property type="entry name" value="GST_C"/>
</dbReference>
<dbReference type="PROSITE" id="PS50405">
    <property type="entry name" value="GST_CTER"/>
    <property type="match status" value="1"/>
</dbReference>
<name>A0A4P9ZQX4_9FUNG</name>
<feature type="domain" description="GST N-terminal" evidence="1">
    <location>
        <begin position="2"/>
        <end position="82"/>
    </location>
</feature>
<keyword evidence="4" id="KW-1185">Reference proteome</keyword>
<dbReference type="InterPro" id="IPR010987">
    <property type="entry name" value="Glutathione-S-Trfase_C-like"/>
</dbReference>
<dbReference type="PANTHER" id="PTHR11571:SF150">
    <property type="entry name" value="GLUTATHIONE S-TRANSFERASE"/>
    <property type="match status" value="1"/>
</dbReference>
<dbReference type="PROSITE" id="PS50404">
    <property type="entry name" value="GST_NTER"/>
    <property type="match status" value="1"/>
</dbReference>
<accession>A0A4P9ZQX4</accession>
<dbReference type="GO" id="GO:0006749">
    <property type="term" value="P:glutathione metabolic process"/>
    <property type="evidence" value="ECO:0007669"/>
    <property type="project" value="TreeGrafter"/>
</dbReference>
<dbReference type="InterPro" id="IPR004045">
    <property type="entry name" value="Glutathione_S-Trfase_N"/>
</dbReference>
<dbReference type="GO" id="GO:0004364">
    <property type="term" value="F:glutathione transferase activity"/>
    <property type="evidence" value="ECO:0007669"/>
    <property type="project" value="TreeGrafter"/>
</dbReference>
<dbReference type="SFLD" id="SFLDS00019">
    <property type="entry name" value="Glutathione_Transferase_(cytos"/>
    <property type="match status" value="1"/>
</dbReference>
<reference evidence="4" key="1">
    <citation type="journal article" date="2018" name="Nat. Microbiol.">
        <title>Leveraging single-cell genomics to expand the fungal tree of life.</title>
        <authorList>
            <person name="Ahrendt S.R."/>
            <person name="Quandt C.A."/>
            <person name="Ciobanu D."/>
            <person name="Clum A."/>
            <person name="Salamov A."/>
            <person name="Andreopoulos B."/>
            <person name="Cheng J.F."/>
            <person name="Woyke T."/>
            <person name="Pelin A."/>
            <person name="Henrissat B."/>
            <person name="Reynolds N.K."/>
            <person name="Benny G.L."/>
            <person name="Smith M.E."/>
            <person name="James T.Y."/>
            <person name="Grigoriev I.V."/>
        </authorList>
    </citation>
    <scope>NUCLEOTIDE SEQUENCE [LARGE SCALE GENOMIC DNA]</scope>
    <source>
        <strain evidence="4">RSA 468</strain>
    </source>
</reference>
<dbReference type="SUPFAM" id="SSF47616">
    <property type="entry name" value="GST C-terminal domain-like"/>
    <property type="match status" value="1"/>
</dbReference>
<protein>
    <recommendedName>
        <fullName evidence="5">Glutathione S-transferase</fullName>
    </recommendedName>
</protein>
<dbReference type="SUPFAM" id="SSF52833">
    <property type="entry name" value="Thioredoxin-like"/>
    <property type="match status" value="1"/>
</dbReference>
<evidence type="ECO:0000313" key="4">
    <source>
        <dbReference type="Proteomes" id="UP000268162"/>
    </source>
</evidence>
<evidence type="ECO:0008006" key="5">
    <source>
        <dbReference type="Google" id="ProtNLM"/>
    </source>
</evidence>
<evidence type="ECO:0000259" key="1">
    <source>
        <dbReference type="PROSITE" id="PS50404"/>
    </source>
</evidence>
<evidence type="ECO:0000313" key="3">
    <source>
        <dbReference type="EMBL" id="RKP35777.1"/>
    </source>
</evidence>
<proteinExistence type="predicted"/>
<evidence type="ECO:0000259" key="2">
    <source>
        <dbReference type="PROSITE" id="PS50405"/>
    </source>
</evidence>
<dbReference type="STRING" id="215637.A0A4P9ZQX4"/>
<dbReference type="AlphaFoldDB" id="A0A4P9ZQX4"/>
<organism evidence="3 4">
    <name type="scientific">Dimargaris cristalligena</name>
    <dbReference type="NCBI Taxonomy" id="215637"/>
    <lineage>
        <taxon>Eukaryota</taxon>
        <taxon>Fungi</taxon>
        <taxon>Fungi incertae sedis</taxon>
        <taxon>Zoopagomycota</taxon>
        <taxon>Kickxellomycotina</taxon>
        <taxon>Dimargaritomycetes</taxon>
        <taxon>Dimargaritales</taxon>
        <taxon>Dimargaritaceae</taxon>
        <taxon>Dimargaris</taxon>
    </lineage>
</organism>
<gene>
    <name evidence="3" type="ORF">BJ085DRAFT_28381</name>
</gene>